<sequence>MTYALLVWLVIGAISSAVTTVRTSEPAKSAGFLVNAATNAGFAAYVAVVWL</sequence>
<name>A0A7X0G6V7_9ACTN</name>
<accession>A0A7X0G6V7</accession>
<keyword evidence="1" id="KW-1133">Transmembrane helix</keyword>
<proteinExistence type="predicted"/>
<evidence type="ECO:0000313" key="3">
    <source>
        <dbReference type="Proteomes" id="UP000546324"/>
    </source>
</evidence>
<evidence type="ECO:0000313" key="2">
    <source>
        <dbReference type="EMBL" id="MBB6400528.1"/>
    </source>
</evidence>
<keyword evidence="1" id="KW-0472">Membrane</keyword>
<feature type="transmembrane region" description="Helical" evidence="1">
    <location>
        <begin position="30"/>
        <end position="50"/>
    </location>
</feature>
<keyword evidence="1" id="KW-0812">Transmembrane</keyword>
<reference evidence="2 3" key="1">
    <citation type="submission" date="2020-08" db="EMBL/GenBank/DDBJ databases">
        <title>Sequencing the genomes of 1000 actinobacteria strains.</title>
        <authorList>
            <person name="Klenk H.-P."/>
        </authorList>
    </citation>
    <scope>NUCLEOTIDE SEQUENCE [LARGE SCALE GENOMIC DNA]</scope>
    <source>
        <strain evidence="2 3">DSM 43675</strain>
    </source>
</reference>
<dbReference type="AlphaFoldDB" id="A0A7X0G6V7"/>
<dbReference type="Proteomes" id="UP000546324">
    <property type="component" value="Unassembled WGS sequence"/>
</dbReference>
<comment type="caution">
    <text evidence="2">The sequence shown here is derived from an EMBL/GenBank/DDBJ whole genome shotgun (WGS) entry which is preliminary data.</text>
</comment>
<evidence type="ECO:0000256" key="1">
    <source>
        <dbReference type="SAM" id="Phobius"/>
    </source>
</evidence>
<keyword evidence="3" id="KW-1185">Reference proteome</keyword>
<gene>
    <name evidence="2" type="ORF">BKA00_007442</name>
</gene>
<protein>
    <submittedName>
        <fullName evidence="2">Uncharacterized protein</fullName>
    </submittedName>
</protein>
<organism evidence="2 3">
    <name type="scientific">Actinomadura coerulea</name>
    <dbReference type="NCBI Taxonomy" id="46159"/>
    <lineage>
        <taxon>Bacteria</taxon>
        <taxon>Bacillati</taxon>
        <taxon>Actinomycetota</taxon>
        <taxon>Actinomycetes</taxon>
        <taxon>Streptosporangiales</taxon>
        <taxon>Thermomonosporaceae</taxon>
        <taxon>Actinomadura</taxon>
    </lineage>
</organism>
<dbReference type="RefSeq" id="WP_185033131.1">
    <property type="nucleotide sequence ID" value="NZ_JACHMQ010000001.1"/>
</dbReference>
<dbReference type="EMBL" id="JACHMQ010000001">
    <property type="protein sequence ID" value="MBB6400528.1"/>
    <property type="molecule type" value="Genomic_DNA"/>
</dbReference>